<dbReference type="Proteomes" id="UP000634136">
    <property type="component" value="Unassembled WGS sequence"/>
</dbReference>
<evidence type="ECO:0000313" key="2">
    <source>
        <dbReference type="EMBL" id="KAF7804204.1"/>
    </source>
</evidence>
<dbReference type="EMBL" id="JAAIUW010000013">
    <property type="protein sequence ID" value="KAF7804204.1"/>
    <property type="molecule type" value="Genomic_DNA"/>
</dbReference>
<keyword evidence="3" id="KW-1185">Reference proteome</keyword>
<keyword evidence="1" id="KW-0812">Transmembrane</keyword>
<organism evidence="2 3">
    <name type="scientific">Senna tora</name>
    <dbReference type="NCBI Taxonomy" id="362788"/>
    <lineage>
        <taxon>Eukaryota</taxon>
        <taxon>Viridiplantae</taxon>
        <taxon>Streptophyta</taxon>
        <taxon>Embryophyta</taxon>
        <taxon>Tracheophyta</taxon>
        <taxon>Spermatophyta</taxon>
        <taxon>Magnoliopsida</taxon>
        <taxon>eudicotyledons</taxon>
        <taxon>Gunneridae</taxon>
        <taxon>Pentapetalae</taxon>
        <taxon>rosids</taxon>
        <taxon>fabids</taxon>
        <taxon>Fabales</taxon>
        <taxon>Fabaceae</taxon>
        <taxon>Caesalpinioideae</taxon>
        <taxon>Cassia clade</taxon>
        <taxon>Senna</taxon>
    </lineage>
</organism>
<gene>
    <name evidence="2" type="ORF">G2W53_043315</name>
</gene>
<evidence type="ECO:0000256" key="1">
    <source>
        <dbReference type="SAM" id="Phobius"/>
    </source>
</evidence>
<dbReference type="PROSITE" id="PS51257">
    <property type="entry name" value="PROKAR_LIPOPROTEIN"/>
    <property type="match status" value="1"/>
</dbReference>
<keyword evidence="1" id="KW-1133">Transmembrane helix</keyword>
<dbReference type="AlphaFoldDB" id="A0A834SII9"/>
<feature type="transmembrane region" description="Helical" evidence="1">
    <location>
        <begin position="7"/>
        <end position="28"/>
    </location>
</feature>
<reference evidence="2" key="1">
    <citation type="submission" date="2020-09" db="EMBL/GenBank/DDBJ databases">
        <title>Genome-Enabled Discovery of Anthraquinone Biosynthesis in Senna tora.</title>
        <authorList>
            <person name="Kang S.-H."/>
            <person name="Pandey R.P."/>
            <person name="Lee C.-M."/>
            <person name="Sim J.-S."/>
            <person name="Jeong J.-T."/>
            <person name="Choi B.-S."/>
            <person name="Jung M."/>
            <person name="Ginzburg D."/>
            <person name="Zhao K."/>
            <person name="Won S.Y."/>
            <person name="Oh T.-J."/>
            <person name="Yu Y."/>
            <person name="Kim N.-H."/>
            <person name="Lee O.R."/>
            <person name="Lee T.-H."/>
            <person name="Bashyal P."/>
            <person name="Kim T.-S."/>
            <person name="Lee W.-H."/>
            <person name="Kawkins C."/>
            <person name="Kim C.-K."/>
            <person name="Kim J.S."/>
            <person name="Ahn B.O."/>
            <person name="Rhee S.Y."/>
            <person name="Sohng J.K."/>
        </authorList>
    </citation>
    <scope>NUCLEOTIDE SEQUENCE</scope>
    <source>
        <tissue evidence="2">Leaf</tissue>
    </source>
</reference>
<accession>A0A834SII9</accession>
<proteinExistence type="predicted"/>
<dbReference type="OrthoDB" id="1726497at2759"/>
<sequence>MAMGVRIVYGLLFITISCTSILLLDLMLRPLFYFTA</sequence>
<name>A0A834SII9_9FABA</name>
<protein>
    <submittedName>
        <fullName evidence="2">Uncharacterized protein</fullName>
    </submittedName>
</protein>
<evidence type="ECO:0000313" key="3">
    <source>
        <dbReference type="Proteomes" id="UP000634136"/>
    </source>
</evidence>
<comment type="caution">
    <text evidence="2">The sequence shown here is derived from an EMBL/GenBank/DDBJ whole genome shotgun (WGS) entry which is preliminary data.</text>
</comment>
<keyword evidence="1" id="KW-0472">Membrane</keyword>